<proteinExistence type="predicted"/>
<reference evidence="2 3" key="1">
    <citation type="submission" date="2009-01" db="EMBL/GenBank/DDBJ databases">
        <authorList>
            <person name="Fulton L."/>
            <person name="Clifton S."/>
            <person name="Fulton B."/>
            <person name="Xu J."/>
            <person name="Minx P."/>
            <person name="Pepin K.H."/>
            <person name="Johnson M."/>
            <person name="Bhonagiri V."/>
            <person name="Nash W.E."/>
            <person name="Mardis E.R."/>
            <person name="Wilson R.K."/>
        </authorList>
    </citation>
    <scope>NUCLEOTIDE SEQUENCE [LARGE SCALE GENOMIC DNA]</scope>
    <source>
        <strain evidence="2 3">DSM 5476</strain>
    </source>
</reference>
<organism evidence="2 3">
    <name type="scientific">[Clostridium] methylpentosum DSM 5476</name>
    <dbReference type="NCBI Taxonomy" id="537013"/>
    <lineage>
        <taxon>Bacteria</taxon>
        <taxon>Bacillati</taxon>
        <taxon>Bacillota</taxon>
        <taxon>Clostridia</taxon>
        <taxon>Eubacteriales</taxon>
        <taxon>Oscillospiraceae</taxon>
        <taxon>Oscillospiraceae incertae sedis</taxon>
    </lineage>
</organism>
<dbReference type="AlphaFoldDB" id="C0EC12"/>
<name>C0EC12_9FIRM</name>
<feature type="transmembrane region" description="Helical" evidence="1">
    <location>
        <begin position="6"/>
        <end position="31"/>
    </location>
</feature>
<keyword evidence="1" id="KW-1133">Transmembrane helix</keyword>
<evidence type="ECO:0000256" key="1">
    <source>
        <dbReference type="SAM" id="Phobius"/>
    </source>
</evidence>
<keyword evidence="1" id="KW-0812">Transmembrane</keyword>
<dbReference type="EMBL" id="ACEC01000045">
    <property type="protein sequence ID" value="EEG31073.1"/>
    <property type="molecule type" value="Genomic_DNA"/>
</dbReference>
<keyword evidence="3" id="KW-1185">Reference proteome</keyword>
<keyword evidence="1" id="KW-0472">Membrane</keyword>
<protein>
    <submittedName>
        <fullName evidence="2">Uncharacterized protein</fullName>
    </submittedName>
</protein>
<dbReference type="STRING" id="537013.CLOSTMETH_01381"/>
<reference evidence="2 3" key="2">
    <citation type="submission" date="2009-02" db="EMBL/GenBank/DDBJ databases">
        <title>Draft genome sequence of Clostridium methylpentosum (DSM 5476).</title>
        <authorList>
            <person name="Sudarsanam P."/>
            <person name="Ley R."/>
            <person name="Guruge J."/>
            <person name="Turnbaugh P.J."/>
            <person name="Mahowald M."/>
            <person name="Liep D."/>
            <person name="Gordon J."/>
        </authorList>
    </citation>
    <scope>NUCLEOTIDE SEQUENCE [LARGE SCALE GENOMIC DNA]</scope>
    <source>
        <strain evidence="2 3">DSM 5476</strain>
    </source>
</reference>
<evidence type="ECO:0000313" key="3">
    <source>
        <dbReference type="Proteomes" id="UP000003340"/>
    </source>
</evidence>
<accession>C0EC12</accession>
<gene>
    <name evidence="2" type="ORF">CLOSTMETH_01381</name>
</gene>
<dbReference type="Proteomes" id="UP000003340">
    <property type="component" value="Unassembled WGS sequence"/>
</dbReference>
<dbReference type="HOGENOM" id="CLU_2599865_0_0_9"/>
<evidence type="ECO:0000313" key="2">
    <source>
        <dbReference type="EMBL" id="EEG31073.1"/>
    </source>
</evidence>
<sequence>MQFFWISLAFIIPYAAIFVYLQNGNGAFVWCRKRHSQIGWSAELTFQERVISHFPRTLWAITLEASGDMRPEYLIFLSK</sequence>
<comment type="caution">
    <text evidence="2">The sequence shown here is derived from an EMBL/GenBank/DDBJ whole genome shotgun (WGS) entry which is preliminary data.</text>
</comment>